<keyword evidence="1" id="KW-0732">Signal</keyword>
<dbReference type="EMBL" id="MU007054">
    <property type="protein sequence ID" value="KAF2428644.1"/>
    <property type="molecule type" value="Genomic_DNA"/>
</dbReference>
<reference evidence="2" key="1">
    <citation type="journal article" date="2020" name="Stud. Mycol.">
        <title>101 Dothideomycetes genomes: a test case for predicting lifestyles and emergence of pathogens.</title>
        <authorList>
            <person name="Haridas S."/>
            <person name="Albert R."/>
            <person name="Binder M."/>
            <person name="Bloem J."/>
            <person name="Labutti K."/>
            <person name="Salamov A."/>
            <person name="Andreopoulos B."/>
            <person name="Baker S."/>
            <person name="Barry K."/>
            <person name="Bills G."/>
            <person name="Bluhm B."/>
            <person name="Cannon C."/>
            <person name="Castanera R."/>
            <person name="Culley D."/>
            <person name="Daum C."/>
            <person name="Ezra D."/>
            <person name="Gonzalez J."/>
            <person name="Henrissat B."/>
            <person name="Kuo A."/>
            <person name="Liang C."/>
            <person name="Lipzen A."/>
            <person name="Lutzoni F."/>
            <person name="Magnuson J."/>
            <person name="Mondo S."/>
            <person name="Nolan M."/>
            <person name="Ohm R."/>
            <person name="Pangilinan J."/>
            <person name="Park H.-J."/>
            <person name="Ramirez L."/>
            <person name="Alfaro M."/>
            <person name="Sun H."/>
            <person name="Tritt A."/>
            <person name="Yoshinaga Y."/>
            <person name="Zwiers L.-H."/>
            <person name="Turgeon B."/>
            <person name="Goodwin S."/>
            <person name="Spatafora J."/>
            <person name="Crous P."/>
            <person name="Grigoriev I."/>
        </authorList>
    </citation>
    <scope>NUCLEOTIDE SEQUENCE</scope>
    <source>
        <strain evidence="2">CBS 130266</strain>
    </source>
</reference>
<evidence type="ECO:0000313" key="2">
    <source>
        <dbReference type="EMBL" id="KAF2428644.1"/>
    </source>
</evidence>
<keyword evidence="3" id="KW-1185">Reference proteome</keyword>
<proteinExistence type="predicted"/>
<comment type="caution">
    <text evidence="2">The sequence shown here is derived from an EMBL/GenBank/DDBJ whole genome shotgun (WGS) entry which is preliminary data.</text>
</comment>
<accession>A0A9P4TVX2</accession>
<dbReference type="OrthoDB" id="3643156at2759"/>
<dbReference type="AlphaFoldDB" id="A0A9P4TVX2"/>
<sequence>MLRTVYHSLLTLLLLPLSYRLVSATDYGVGFHLSLDHGVASVYYSNGSAVDVAKVAGGFNYKQMMRAAYHSAETTPYDDQGTFARRTQKSFLDFQYLRDHLPSWRPSWPGHEDRSYQSLVPMVKALKTAIESYLEEGISTAEIVTPFPVDEIYHNMVRKTFSAVSLQMPNYALPPAGVLAARAHNIGNKSCTDSIENSVLKDDPQQLVLTVEFSRSALTALLLHEVCGIYEVRRVLHSTELGLDHLQWGSDHGGGLNNLENKIKELISLPMDDGGNGEELTFINNLVVFGESADSSQLNRILKKVLGEQFERLTDSAHGNEYARIDPLFAASRGVAYDCWDRLHFEEYRLGDYGCLIA</sequence>
<gene>
    <name evidence="2" type="ORF">EJ08DRAFT_699061</name>
</gene>
<feature type="signal peptide" evidence="1">
    <location>
        <begin position="1"/>
        <end position="24"/>
    </location>
</feature>
<feature type="chain" id="PRO_5040423149" evidence="1">
    <location>
        <begin position="25"/>
        <end position="358"/>
    </location>
</feature>
<evidence type="ECO:0000256" key="1">
    <source>
        <dbReference type="SAM" id="SignalP"/>
    </source>
</evidence>
<evidence type="ECO:0000313" key="3">
    <source>
        <dbReference type="Proteomes" id="UP000800235"/>
    </source>
</evidence>
<protein>
    <submittedName>
        <fullName evidence="2">Uncharacterized protein</fullName>
    </submittedName>
</protein>
<dbReference type="Proteomes" id="UP000800235">
    <property type="component" value="Unassembled WGS sequence"/>
</dbReference>
<organism evidence="2 3">
    <name type="scientific">Tothia fuscella</name>
    <dbReference type="NCBI Taxonomy" id="1048955"/>
    <lineage>
        <taxon>Eukaryota</taxon>
        <taxon>Fungi</taxon>
        <taxon>Dikarya</taxon>
        <taxon>Ascomycota</taxon>
        <taxon>Pezizomycotina</taxon>
        <taxon>Dothideomycetes</taxon>
        <taxon>Pleosporomycetidae</taxon>
        <taxon>Venturiales</taxon>
        <taxon>Cylindrosympodiaceae</taxon>
        <taxon>Tothia</taxon>
    </lineage>
</organism>
<name>A0A9P4TVX2_9PEZI</name>